<dbReference type="Pfam" id="PF12849">
    <property type="entry name" value="PBP_like_2"/>
    <property type="match status" value="1"/>
</dbReference>
<dbReference type="InterPro" id="IPR024370">
    <property type="entry name" value="PBP_domain"/>
</dbReference>
<evidence type="ECO:0000256" key="3">
    <source>
        <dbReference type="ARBA" id="ARBA00022592"/>
    </source>
</evidence>
<comment type="similarity">
    <text evidence="1 4">Belongs to the PstS family.</text>
</comment>
<dbReference type="PANTHER" id="PTHR42996:SF1">
    <property type="entry name" value="PHOSPHATE-BINDING PROTEIN PSTS"/>
    <property type="match status" value="1"/>
</dbReference>
<evidence type="ECO:0000256" key="4">
    <source>
        <dbReference type="PIRNR" id="PIRNR002756"/>
    </source>
</evidence>
<dbReference type="RefSeq" id="WP_265265524.1">
    <property type="nucleotide sequence ID" value="NZ_JAIHOM010000082.1"/>
</dbReference>
<keyword evidence="8" id="KW-1185">Reference proteome</keyword>
<dbReference type="SUPFAM" id="SSF53850">
    <property type="entry name" value="Periplasmic binding protein-like II"/>
    <property type="match status" value="1"/>
</dbReference>
<keyword evidence="2 4" id="KW-0813">Transport</keyword>
<protein>
    <recommendedName>
        <fullName evidence="4">Phosphate-binding protein</fullName>
    </recommendedName>
</protein>
<evidence type="ECO:0000313" key="8">
    <source>
        <dbReference type="Proteomes" id="UP001526426"/>
    </source>
</evidence>
<dbReference type="Gene3D" id="3.40.190.10">
    <property type="entry name" value="Periplasmic binding protein-like II"/>
    <property type="match status" value="2"/>
</dbReference>
<keyword evidence="5" id="KW-0732">Signal</keyword>
<feature type="signal peptide" evidence="5">
    <location>
        <begin position="1"/>
        <end position="30"/>
    </location>
</feature>
<name>A0ABT3L820_9CYAN</name>
<evidence type="ECO:0000259" key="6">
    <source>
        <dbReference type="Pfam" id="PF12849"/>
    </source>
</evidence>
<comment type="caution">
    <text evidence="7">The sequence shown here is derived from an EMBL/GenBank/DDBJ whole genome shotgun (WGS) entry which is preliminary data.</text>
</comment>
<organism evidence="7 8">
    <name type="scientific">Spirulina subsalsa FACHB-351</name>
    <dbReference type="NCBI Taxonomy" id="234711"/>
    <lineage>
        <taxon>Bacteria</taxon>
        <taxon>Bacillati</taxon>
        <taxon>Cyanobacteriota</taxon>
        <taxon>Cyanophyceae</taxon>
        <taxon>Spirulinales</taxon>
        <taxon>Spirulinaceae</taxon>
        <taxon>Spirulina</taxon>
    </lineage>
</organism>
<dbReference type="PIRSF" id="PIRSF002756">
    <property type="entry name" value="PstS"/>
    <property type="match status" value="1"/>
</dbReference>
<dbReference type="PANTHER" id="PTHR42996">
    <property type="entry name" value="PHOSPHATE-BINDING PROTEIN PSTS"/>
    <property type="match status" value="1"/>
</dbReference>
<dbReference type="InterPro" id="IPR050962">
    <property type="entry name" value="Phosphate-bind_PstS"/>
</dbReference>
<dbReference type="CDD" id="cd13565">
    <property type="entry name" value="PBP2_PstS"/>
    <property type="match status" value="1"/>
</dbReference>
<evidence type="ECO:0000313" key="7">
    <source>
        <dbReference type="EMBL" id="MCW6037663.1"/>
    </source>
</evidence>
<feature type="chain" id="PRO_5046901170" description="Phosphate-binding protein" evidence="5">
    <location>
        <begin position="31"/>
        <end position="370"/>
    </location>
</feature>
<proteinExistence type="inferred from homology"/>
<reference evidence="7 8" key="1">
    <citation type="submission" date="2021-08" db="EMBL/GenBank/DDBJ databases">
        <title>Draft genome sequence of Spirulina subsalsa with high tolerance to salinity and hype-accumulation of phycocyanin.</title>
        <authorList>
            <person name="Pei H."/>
            <person name="Jiang L."/>
        </authorList>
    </citation>
    <scope>NUCLEOTIDE SEQUENCE [LARGE SCALE GENOMIC DNA]</scope>
    <source>
        <strain evidence="7 8">FACHB-351</strain>
    </source>
</reference>
<keyword evidence="3 4" id="KW-0592">Phosphate transport</keyword>
<feature type="domain" description="PBP" evidence="6">
    <location>
        <begin position="48"/>
        <end position="338"/>
    </location>
</feature>
<evidence type="ECO:0000256" key="2">
    <source>
        <dbReference type="ARBA" id="ARBA00022448"/>
    </source>
</evidence>
<gene>
    <name evidence="7" type="primary">pstS</name>
    <name evidence="7" type="ORF">K4A83_15480</name>
</gene>
<evidence type="ECO:0000256" key="1">
    <source>
        <dbReference type="ARBA" id="ARBA00008725"/>
    </source>
</evidence>
<dbReference type="InterPro" id="IPR005673">
    <property type="entry name" value="ABC_phos-bd_PstS"/>
</dbReference>
<dbReference type="Proteomes" id="UP001526426">
    <property type="component" value="Unassembled WGS sequence"/>
</dbReference>
<dbReference type="NCBIfam" id="TIGR00975">
    <property type="entry name" value="3a0107s03"/>
    <property type="match status" value="1"/>
</dbReference>
<evidence type="ECO:0000256" key="5">
    <source>
        <dbReference type="SAM" id="SignalP"/>
    </source>
</evidence>
<sequence>MLSLNFPSQLFSWRSVKLLSVAALSAGLVACGGEVANNGETEGSGRTSTVAISGAGATFPAPLFQRWFDTFNRQVDSMVQVSYQSVGSGAGLEQYINGTVDFGASEAPITESADRLKSFKDAYPYEPLQLPLVGGYVIFAYNLPGVDAELKFSRTTYCGIVGGTITNWNDPAIAADNEGVEFPDQPITFVHRSDGSGTTFVFTNHINTICPDWPAGAGTSVDWPVGIGGQGNEGVAAGIQQNEGAIGYLSYAFAQLNNIPVARIENKAGNFPDPLPANASLAFEGVEMPDDFALLVPDPEHPDAYPISGLVWVMVYREYSDANKWDALKEVLEWTLGPEGRAITEELFYVPMPDSIVARIKKELDAVTVK</sequence>
<accession>A0ABT3L820</accession>
<dbReference type="EMBL" id="JAIHOM010000082">
    <property type="protein sequence ID" value="MCW6037663.1"/>
    <property type="molecule type" value="Genomic_DNA"/>
</dbReference>